<feature type="region of interest" description="Disordered" evidence="6">
    <location>
        <begin position="403"/>
        <end position="428"/>
    </location>
</feature>
<evidence type="ECO:0000256" key="3">
    <source>
        <dbReference type="ARBA" id="ARBA00023004"/>
    </source>
</evidence>
<keyword evidence="2 4" id="KW-0479">Metal-binding</keyword>
<name>A0A0G2ETG5_PHACM</name>
<comment type="caution">
    <text evidence="7">The sequence shown here is derived from an EMBL/GenBank/DDBJ whole genome shotgun (WGS) entry which is preliminary data.</text>
</comment>
<dbReference type="OrthoDB" id="540174at2759"/>
<dbReference type="PANTHER" id="PTHR28657:SF10">
    <property type="entry name" value="INDOLEAMINE 2,3-DIOXYGENASE"/>
    <property type="match status" value="1"/>
</dbReference>
<dbReference type="SUPFAM" id="SSF140959">
    <property type="entry name" value="Indolic compounds 2,3-dioxygenase-like"/>
    <property type="match status" value="1"/>
</dbReference>
<dbReference type="PANTHER" id="PTHR28657">
    <property type="entry name" value="INDOLEAMINE 2,3-DIOXYGENASE"/>
    <property type="match status" value="1"/>
</dbReference>
<dbReference type="GO" id="GO:0034354">
    <property type="term" value="P:'de novo' NAD+ biosynthetic process from L-tryptophan"/>
    <property type="evidence" value="ECO:0007669"/>
    <property type="project" value="TreeGrafter"/>
</dbReference>
<sequence>MIWRQSTEQVLSTFDISPHNGFLPSQLPLTVLPDAYYEPWETLIGGLSGLLQRQQLVPAIHSLPILNTSRLKSEREWQRAYVILSFVTHAYIWGADRPSEILPPQITVPYLQVARHLDLPPTATYAALNLWNFAPASSLSELSVPENLRSLTTFTGTSDEAWFYLISVAMESKGAEAIPLALRCAEAISQESPERLPKILQGIAQCIDEIGTLLERMYERCDPNVFYHQIRPFLAGSKGMAVAGLPQGVFYDEGEGKGRYHTYSGGSNAQSSLIQFLDLVLGTEHHSTGAPSSKPSPSKATGNPYIAEMRNYMPLPHRNFLSQIPQLLDLRTYATAATTPTIVREAYDRAVTSLTTFRNKHLTLVTRYIIIPSRQQSSSSSALGKSGVEEKVNLATVSRIDTQESRDATFEAKAPVSEHEPQLQGTGGMDLMSFLKQTRDETVEAKIGT</sequence>
<dbReference type="AlphaFoldDB" id="A0A0G2ETG5"/>
<protein>
    <recommendedName>
        <fullName evidence="5">Indoleamine 2,3-dioxygenase</fullName>
        <ecNumber evidence="5">1.13.11.52</ecNumber>
    </recommendedName>
</protein>
<dbReference type="GO" id="GO:0046872">
    <property type="term" value="F:metal ion binding"/>
    <property type="evidence" value="ECO:0007669"/>
    <property type="project" value="UniProtKB-UniRule"/>
</dbReference>
<gene>
    <name evidence="7" type="ORF">UCRPC4_g01753</name>
</gene>
<keyword evidence="5" id="KW-0560">Oxidoreductase</keyword>
<dbReference type="EMBL" id="LCWF01000041">
    <property type="protein sequence ID" value="KKY25489.1"/>
    <property type="molecule type" value="Genomic_DNA"/>
</dbReference>
<evidence type="ECO:0000256" key="6">
    <source>
        <dbReference type="SAM" id="MobiDB-lite"/>
    </source>
</evidence>
<dbReference type="GO" id="GO:0005737">
    <property type="term" value="C:cytoplasm"/>
    <property type="evidence" value="ECO:0007669"/>
    <property type="project" value="TreeGrafter"/>
</dbReference>
<accession>A0A0G2ETG5</accession>
<evidence type="ECO:0000256" key="1">
    <source>
        <dbReference type="ARBA" id="ARBA00007119"/>
    </source>
</evidence>
<evidence type="ECO:0000313" key="7">
    <source>
        <dbReference type="EMBL" id="KKY25489.1"/>
    </source>
</evidence>
<reference evidence="7 8" key="1">
    <citation type="submission" date="2015-05" db="EMBL/GenBank/DDBJ databases">
        <title>Distinctive expansion of gene families associated with plant cell wall degradation and secondary metabolism in the genomes of grapevine trunk pathogens.</title>
        <authorList>
            <person name="Lawrence D.P."/>
            <person name="Travadon R."/>
            <person name="Rolshausen P.E."/>
            <person name="Baumgartner K."/>
        </authorList>
    </citation>
    <scope>NUCLEOTIDE SEQUENCE [LARGE SCALE GENOMIC DNA]</scope>
    <source>
        <strain evidence="7">UCRPC4</strain>
    </source>
</reference>
<dbReference type="GO" id="GO:0033754">
    <property type="term" value="F:indoleamine 2,3-dioxygenase activity"/>
    <property type="evidence" value="ECO:0007669"/>
    <property type="project" value="UniProtKB-EC"/>
</dbReference>
<organism evidence="7 8">
    <name type="scientific">Phaeomoniella chlamydospora</name>
    <name type="common">Phaeoacremonium chlamydosporum</name>
    <dbReference type="NCBI Taxonomy" id="158046"/>
    <lineage>
        <taxon>Eukaryota</taxon>
        <taxon>Fungi</taxon>
        <taxon>Dikarya</taxon>
        <taxon>Ascomycota</taxon>
        <taxon>Pezizomycotina</taxon>
        <taxon>Eurotiomycetes</taxon>
        <taxon>Chaetothyriomycetidae</taxon>
        <taxon>Phaeomoniellales</taxon>
        <taxon>Phaeomoniellaceae</taxon>
        <taxon>Phaeomoniella</taxon>
    </lineage>
</organism>
<dbReference type="Proteomes" id="UP000053317">
    <property type="component" value="Unassembled WGS sequence"/>
</dbReference>
<dbReference type="Pfam" id="PF01231">
    <property type="entry name" value="IDO"/>
    <property type="match status" value="1"/>
</dbReference>
<evidence type="ECO:0000256" key="2">
    <source>
        <dbReference type="ARBA" id="ARBA00022723"/>
    </source>
</evidence>
<evidence type="ECO:0000313" key="8">
    <source>
        <dbReference type="Proteomes" id="UP000053317"/>
    </source>
</evidence>
<comment type="similarity">
    <text evidence="1 5">Belongs to the indoleamine 2,3-dioxygenase family.</text>
</comment>
<keyword evidence="3 4" id="KW-0408">Iron</keyword>
<keyword evidence="8" id="KW-1185">Reference proteome</keyword>
<dbReference type="Gene3D" id="1.20.58.480">
    <property type="match status" value="1"/>
</dbReference>
<dbReference type="InterPro" id="IPR000898">
    <property type="entry name" value="Indolamine_dOase"/>
</dbReference>
<feature type="compositionally biased region" description="Basic and acidic residues" evidence="6">
    <location>
        <begin position="403"/>
        <end position="421"/>
    </location>
</feature>
<dbReference type="InterPro" id="IPR037217">
    <property type="entry name" value="Trp/Indoleamine_2_3_dOase-like"/>
</dbReference>
<proteinExistence type="inferred from homology"/>
<comment type="catalytic activity">
    <reaction evidence="5">
        <text>L-tryptophan + O2 = N-formyl-L-kynurenine</text>
        <dbReference type="Rhea" id="RHEA:24536"/>
        <dbReference type="ChEBI" id="CHEBI:15379"/>
        <dbReference type="ChEBI" id="CHEBI:57912"/>
        <dbReference type="ChEBI" id="CHEBI:58629"/>
    </reaction>
</comment>
<evidence type="ECO:0000256" key="5">
    <source>
        <dbReference type="RuleBase" id="RU369119"/>
    </source>
</evidence>
<dbReference type="PROSITE" id="PS00876">
    <property type="entry name" value="IDO_1"/>
    <property type="match status" value="1"/>
</dbReference>
<dbReference type="GO" id="GO:0020037">
    <property type="term" value="F:heme binding"/>
    <property type="evidence" value="ECO:0007669"/>
    <property type="project" value="UniProtKB-UniRule"/>
</dbReference>
<reference evidence="7 8" key="2">
    <citation type="submission" date="2015-05" db="EMBL/GenBank/DDBJ databases">
        <authorList>
            <person name="Morales-Cruz A."/>
            <person name="Amrine K.C."/>
            <person name="Cantu D."/>
        </authorList>
    </citation>
    <scope>NUCLEOTIDE SEQUENCE [LARGE SCALE GENOMIC DNA]</scope>
    <source>
        <strain evidence="7">UCRPC4</strain>
    </source>
</reference>
<dbReference type="GO" id="GO:0019441">
    <property type="term" value="P:L-tryptophan catabolic process to kynurenine"/>
    <property type="evidence" value="ECO:0007669"/>
    <property type="project" value="UniProtKB-UniRule"/>
</dbReference>
<comment type="function">
    <text evidence="5">Produces N-formyl-kynurenine through the oxidation of tryptophan.</text>
</comment>
<feature type="binding site" description="proximal binding residue" evidence="4">
    <location>
        <position position="361"/>
    </location>
    <ligand>
        <name>heme b</name>
        <dbReference type="ChEBI" id="CHEBI:60344"/>
    </ligand>
    <ligandPart>
        <name>Fe</name>
        <dbReference type="ChEBI" id="CHEBI:18248"/>
    </ligandPart>
</feature>
<dbReference type="EC" id="1.13.11.52" evidence="5"/>
<evidence type="ECO:0000256" key="4">
    <source>
        <dbReference type="PIRSR" id="PIRSR600898-1"/>
    </source>
</evidence>
<keyword evidence="5 7" id="KW-0223">Dioxygenase</keyword>
<keyword evidence="4 5" id="KW-0349">Heme</keyword>